<dbReference type="EMBL" id="JAJGCB010000002">
    <property type="protein sequence ID" value="KAJ8994339.1"/>
    <property type="molecule type" value="Genomic_DNA"/>
</dbReference>
<dbReference type="AlphaFoldDB" id="A0AAN6F0U4"/>
<dbReference type="SUPFAM" id="SSF52283">
    <property type="entry name" value="Formate/glycerate dehydrogenase catalytic domain-like"/>
    <property type="match status" value="1"/>
</dbReference>
<protein>
    <recommendedName>
        <fullName evidence="3">D-isomer specific 2-hydroxyacid dehydrogenase NAD-binding domain-containing protein</fullName>
    </recommendedName>
</protein>
<reference evidence="4" key="1">
    <citation type="submission" date="2023-01" db="EMBL/GenBank/DDBJ databases">
        <title>Exophiala dermititidis isolated from Cystic Fibrosis Patient.</title>
        <authorList>
            <person name="Kurbessoian T."/>
            <person name="Crocker A."/>
            <person name="Murante D."/>
            <person name="Hogan D.A."/>
            <person name="Stajich J.E."/>
        </authorList>
    </citation>
    <scope>NUCLEOTIDE SEQUENCE</scope>
    <source>
        <strain evidence="4">Ex8</strain>
    </source>
</reference>
<feature type="domain" description="D-isomer specific 2-hydroxyacid dehydrogenase NAD-binding" evidence="3">
    <location>
        <begin position="230"/>
        <end position="329"/>
    </location>
</feature>
<organism evidence="4 5">
    <name type="scientific">Exophiala dermatitidis</name>
    <name type="common">Black yeast-like fungus</name>
    <name type="synonym">Wangiella dermatitidis</name>
    <dbReference type="NCBI Taxonomy" id="5970"/>
    <lineage>
        <taxon>Eukaryota</taxon>
        <taxon>Fungi</taxon>
        <taxon>Dikarya</taxon>
        <taxon>Ascomycota</taxon>
        <taxon>Pezizomycotina</taxon>
        <taxon>Eurotiomycetes</taxon>
        <taxon>Chaetothyriomycetidae</taxon>
        <taxon>Chaetothyriales</taxon>
        <taxon>Herpotrichiellaceae</taxon>
        <taxon>Exophiala</taxon>
    </lineage>
</organism>
<dbReference type="InterPro" id="IPR006140">
    <property type="entry name" value="D-isomer_DH_NAD-bd"/>
</dbReference>
<name>A0AAN6F0U4_EXODE</name>
<evidence type="ECO:0000256" key="2">
    <source>
        <dbReference type="ARBA" id="ARBA00023027"/>
    </source>
</evidence>
<dbReference type="InterPro" id="IPR036291">
    <property type="entry name" value="NAD(P)-bd_dom_sf"/>
</dbReference>
<dbReference type="SUPFAM" id="SSF51735">
    <property type="entry name" value="NAD(P)-binding Rossmann-fold domains"/>
    <property type="match status" value="1"/>
</dbReference>
<comment type="caution">
    <text evidence="4">The sequence shown here is derived from an EMBL/GenBank/DDBJ whole genome shotgun (WGS) entry which is preliminary data.</text>
</comment>
<gene>
    <name evidence="4" type="ORF">HRR80_001061</name>
</gene>
<keyword evidence="1" id="KW-0560">Oxidoreductase</keyword>
<dbReference type="Gene3D" id="3.40.50.720">
    <property type="entry name" value="NAD(P)-binding Rossmann-like Domain"/>
    <property type="match status" value="2"/>
</dbReference>
<feature type="domain" description="D-isomer specific 2-hydroxyacid dehydrogenase NAD-binding" evidence="3">
    <location>
        <begin position="127"/>
        <end position="200"/>
    </location>
</feature>
<evidence type="ECO:0000313" key="5">
    <source>
        <dbReference type="Proteomes" id="UP001161757"/>
    </source>
</evidence>
<dbReference type="GO" id="GO:0016491">
    <property type="term" value="F:oxidoreductase activity"/>
    <property type="evidence" value="ECO:0007669"/>
    <property type="project" value="UniProtKB-KW"/>
</dbReference>
<sequence length="367" mass="40565">MGGGPSEKEHVLIALFEPEPKEIIAELKRRFPHFEITYVQVSFPKEKVVVGSETQGIDDELWRSTTILLTLFTLPKTPDLVPNLKLIHLFSAGIDHIANHPILTDSQIPITTSSGIHGPPIAEWVLMTTLVASKHFTVQYEWQKQHRWAQDRSQLRGTSDWVGKTVGIAGYGSIGRQVARVFSSLGAHIHAYTASPRTTLESRADTGYFVPGTGDPDGKFPRAWYSGTSKTALHTFLASGLDALVIALPLTRATRHLFGEEEFKLLGGGTKKALLINIARGALIDQPALVKALNNDILAGAALDVADPEPLPPDDPLWDARNVIITPHSSALGVEYTSRSYDLFTTNWERYERGERLFNLVDRKKGY</sequence>
<dbReference type="PANTHER" id="PTHR43333:SF1">
    <property type="entry name" value="D-ISOMER SPECIFIC 2-HYDROXYACID DEHYDROGENASE NAD-BINDING DOMAIN-CONTAINING PROTEIN"/>
    <property type="match status" value="1"/>
</dbReference>
<dbReference type="GO" id="GO:0051287">
    <property type="term" value="F:NAD binding"/>
    <property type="evidence" value="ECO:0007669"/>
    <property type="project" value="InterPro"/>
</dbReference>
<proteinExistence type="predicted"/>
<dbReference type="Pfam" id="PF02826">
    <property type="entry name" value="2-Hacid_dh_C"/>
    <property type="match status" value="2"/>
</dbReference>
<evidence type="ECO:0000256" key="1">
    <source>
        <dbReference type="ARBA" id="ARBA00023002"/>
    </source>
</evidence>
<dbReference type="Proteomes" id="UP001161757">
    <property type="component" value="Unassembled WGS sequence"/>
</dbReference>
<evidence type="ECO:0000259" key="3">
    <source>
        <dbReference type="Pfam" id="PF02826"/>
    </source>
</evidence>
<keyword evidence="2" id="KW-0520">NAD</keyword>
<accession>A0AAN6F0U4</accession>
<evidence type="ECO:0000313" key="4">
    <source>
        <dbReference type="EMBL" id="KAJ8994339.1"/>
    </source>
</evidence>
<dbReference type="PANTHER" id="PTHR43333">
    <property type="entry name" value="2-HACID_DH_C DOMAIN-CONTAINING PROTEIN"/>
    <property type="match status" value="1"/>
</dbReference>